<name>A0A4R9LPD7_9LEPT</name>
<gene>
    <name evidence="6" type="ORF">EHS11_12095</name>
</gene>
<sequence length="238" mass="27648">MIGKLFYSTSILLIVFLLLSCDEQKSNFYPELTFASVPEEGVLPYFKGDVMDPYWQEDGKNLPQDLKKIPDFTLRTHENKEFNLYHLKDKYTLVTFFYAKCNGICPLITRNILNFLPKIDNQTDVQVISISVNPEIDTVDELKKFRGLYKITRNNWTFLTGSKDTIYDMARKQFGADVKVIKGQSDLNDFVHTENVYLLDKNNYLRGMYRAKGPGDLERLLIELKTLKEEDSAKNRKG</sequence>
<feature type="domain" description="Thioredoxin" evidence="5">
    <location>
        <begin position="63"/>
        <end position="229"/>
    </location>
</feature>
<dbReference type="GO" id="GO:0046872">
    <property type="term" value="F:metal ion binding"/>
    <property type="evidence" value="ECO:0007669"/>
    <property type="project" value="UniProtKB-KW"/>
</dbReference>
<feature type="disulfide bond" description="Redox-active" evidence="4">
    <location>
        <begin position="101"/>
        <end position="105"/>
    </location>
</feature>
<dbReference type="PROSITE" id="PS51257">
    <property type="entry name" value="PROKAR_LIPOPROTEIN"/>
    <property type="match status" value="1"/>
</dbReference>
<keyword evidence="3" id="KW-0479">Metal-binding</keyword>
<feature type="binding site" evidence="3">
    <location>
        <position position="192"/>
    </location>
    <ligand>
        <name>Cu cation</name>
        <dbReference type="ChEBI" id="CHEBI:23378"/>
    </ligand>
</feature>
<dbReference type="SUPFAM" id="SSF52833">
    <property type="entry name" value="Thioredoxin-like"/>
    <property type="match status" value="1"/>
</dbReference>
<proteinExistence type="inferred from homology"/>
<dbReference type="InterPro" id="IPR013766">
    <property type="entry name" value="Thioredoxin_domain"/>
</dbReference>
<dbReference type="PANTHER" id="PTHR12151:SF25">
    <property type="entry name" value="LINALOOL DEHYDRATASE_ISOMERASE DOMAIN-CONTAINING PROTEIN"/>
    <property type="match status" value="1"/>
</dbReference>
<evidence type="ECO:0000259" key="5">
    <source>
        <dbReference type="PROSITE" id="PS51352"/>
    </source>
</evidence>
<keyword evidence="4" id="KW-1015">Disulfide bond</keyword>
<dbReference type="InterPro" id="IPR003782">
    <property type="entry name" value="SCO1/SenC"/>
</dbReference>
<evidence type="ECO:0000256" key="1">
    <source>
        <dbReference type="ARBA" id="ARBA00010996"/>
    </source>
</evidence>
<dbReference type="Pfam" id="PF02630">
    <property type="entry name" value="SCO1-SenC"/>
    <property type="match status" value="1"/>
</dbReference>
<comment type="similarity">
    <text evidence="1">Belongs to the SCO1/2 family.</text>
</comment>
<dbReference type="Proteomes" id="UP000298264">
    <property type="component" value="Unassembled WGS sequence"/>
</dbReference>
<evidence type="ECO:0000313" key="6">
    <source>
        <dbReference type="EMBL" id="TGN09810.1"/>
    </source>
</evidence>
<accession>A0A4R9LPD7</accession>
<protein>
    <submittedName>
        <fullName evidence="6">SCO family protein</fullName>
    </submittedName>
</protein>
<keyword evidence="2 3" id="KW-0186">Copper</keyword>
<dbReference type="AlphaFoldDB" id="A0A4R9LPD7"/>
<organism evidence="6 7">
    <name type="scientific">Leptospira ilyithenensis</name>
    <dbReference type="NCBI Taxonomy" id="2484901"/>
    <lineage>
        <taxon>Bacteria</taxon>
        <taxon>Pseudomonadati</taxon>
        <taxon>Spirochaetota</taxon>
        <taxon>Spirochaetia</taxon>
        <taxon>Leptospirales</taxon>
        <taxon>Leptospiraceae</taxon>
        <taxon>Leptospira</taxon>
    </lineage>
</organism>
<keyword evidence="7" id="KW-1185">Reference proteome</keyword>
<dbReference type="EMBL" id="RQHV01000050">
    <property type="protein sequence ID" value="TGN09810.1"/>
    <property type="molecule type" value="Genomic_DNA"/>
</dbReference>
<dbReference type="OrthoDB" id="339426at2"/>
<evidence type="ECO:0000256" key="2">
    <source>
        <dbReference type="ARBA" id="ARBA00023008"/>
    </source>
</evidence>
<evidence type="ECO:0000256" key="3">
    <source>
        <dbReference type="PIRSR" id="PIRSR603782-1"/>
    </source>
</evidence>
<evidence type="ECO:0000313" key="7">
    <source>
        <dbReference type="Proteomes" id="UP000298264"/>
    </source>
</evidence>
<dbReference type="CDD" id="cd02968">
    <property type="entry name" value="SCO"/>
    <property type="match status" value="1"/>
</dbReference>
<dbReference type="Gene3D" id="3.40.30.10">
    <property type="entry name" value="Glutaredoxin"/>
    <property type="match status" value="1"/>
</dbReference>
<reference evidence="6" key="1">
    <citation type="journal article" date="2019" name="PLoS Negl. Trop. Dis.">
        <title>Revisiting the worldwide diversity of Leptospira species in the environment.</title>
        <authorList>
            <person name="Vincent A.T."/>
            <person name="Schiettekatte O."/>
            <person name="Bourhy P."/>
            <person name="Veyrier F.J."/>
            <person name="Picardeau M."/>
        </authorList>
    </citation>
    <scope>NUCLEOTIDE SEQUENCE [LARGE SCALE GENOMIC DNA]</scope>
    <source>
        <strain evidence="6">201400974</strain>
    </source>
</reference>
<dbReference type="PROSITE" id="PS51352">
    <property type="entry name" value="THIOREDOXIN_2"/>
    <property type="match status" value="1"/>
</dbReference>
<dbReference type="InterPro" id="IPR036249">
    <property type="entry name" value="Thioredoxin-like_sf"/>
</dbReference>
<evidence type="ECO:0000256" key="4">
    <source>
        <dbReference type="PIRSR" id="PIRSR603782-2"/>
    </source>
</evidence>
<feature type="binding site" evidence="3">
    <location>
        <position position="105"/>
    </location>
    <ligand>
        <name>Cu cation</name>
        <dbReference type="ChEBI" id="CHEBI:23378"/>
    </ligand>
</feature>
<feature type="binding site" evidence="3">
    <location>
        <position position="101"/>
    </location>
    <ligand>
        <name>Cu cation</name>
        <dbReference type="ChEBI" id="CHEBI:23378"/>
    </ligand>
</feature>
<dbReference type="PANTHER" id="PTHR12151">
    <property type="entry name" value="ELECTRON TRANSPORT PROTIN SCO1/SENC FAMILY MEMBER"/>
    <property type="match status" value="1"/>
</dbReference>
<comment type="caution">
    <text evidence="6">The sequence shown here is derived from an EMBL/GenBank/DDBJ whole genome shotgun (WGS) entry which is preliminary data.</text>
</comment>